<dbReference type="PATRIC" id="fig|224013.5.peg.2964"/>
<protein>
    <submittedName>
        <fullName evidence="1">Uncharacterized protein</fullName>
    </submittedName>
</protein>
<dbReference type="Proteomes" id="UP000062645">
    <property type="component" value="Chromosome"/>
</dbReference>
<organism evidence="1 2">
    <name type="scientific">Nostoc piscinale CENA21</name>
    <dbReference type="NCBI Taxonomy" id="224013"/>
    <lineage>
        <taxon>Bacteria</taxon>
        <taxon>Bacillati</taxon>
        <taxon>Cyanobacteriota</taxon>
        <taxon>Cyanophyceae</taxon>
        <taxon>Nostocales</taxon>
        <taxon>Nostocaceae</taxon>
        <taxon>Nostoc</taxon>
    </lineage>
</organism>
<gene>
    <name evidence="1" type="ORF">ACX27_12225</name>
</gene>
<dbReference type="EMBL" id="CP012036">
    <property type="protein sequence ID" value="ALF53435.1"/>
    <property type="molecule type" value="Genomic_DNA"/>
</dbReference>
<keyword evidence="2" id="KW-1185">Reference proteome</keyword>
<accession>A0A0M4SKU4</accession>
<name>A0A0M4SKU4_9NOSO</name>
<reference evidence="1 2" key="2">
    <citation type="journal article" date="2016" name="Genome Announc.">
        <title>Draft Genome Sequence of the N2-Fixing Cyanobacterium Nostoc piscinale CENA21, Isolated from the Brazilian Amazon Floodplain.</title>
        <authorList>
            <person name="Leao T."/>
            <person name="Guimaraes P.I."/>
            <person name="de Melo A.G."/>
            <person name="Ramos R.T."/>
            <person name="Leao P.N."/>
            <person name="Silva A."/>
            <person name="Fiore M.F."/>
            <person name="Schneider M.P."/>
        </authorList>
    </citation>
    <scope>NUCLEOTIDE SEQUENCE [LARGE SCALE GENOMIC DNA]</scope>
    <source>
        <strain evidence="1 2">CENA21</strain>
    </source>
</reference>
<dbReference type="AlphaFoldDB" id="A0A0M4SKU4"/>
<reference evidence="2" key="1">
    <citation type="submission" date="2015-07" db="EMBL/GenBank/DDBJ databases">
        <title>Genome Of Nitrogen-Fixing Cyanobacterium Nostoc piscinale CENA21 From Solimoes/Amazon River Floodplain Sediments And Comparative Genomics To Uncover Biosynthetic Natural Products Potential.</title>
        <authorList>
            <person name="Leao T.F."/>
            <person name="Leao P.N."/>
            <person name="Guimaraes P.I."/>
            <person name="de Melo A.G.C."/>
            <person name="Ramos R.T.J."/>
            <person name="Silva A."/>
            <person name="Fiore M.F."/>
            <person name="Schneider M.P.C."/>
        </authorList>
    </citation>
    <scope>NUCLEOTIDE SEQUENCE [LARGE SCALE GENOMIC DNA]</scope>
    <source>
        <strain evidence="2">CENA21</strain>
    </source>
</reference>
<proteinExistence type="predicted"/>
<sequence length="98" mass="11310">MSIVQNIRTEQNQGCTGIGVYVSKTLTHASLLKSGNPQDRAALSRNWLPFTQSPQTNFMGKSKIVRQIPKKIFPGFPEFILVQWYYLSVQRFIQKLYM</sequence>
<dbReference type="KEGG" id="npz:ACX27_12225"/>
<evidence type="ECO:0000313" key="2">
    <source>
        <dbReference type="Proteomes" id="UP000062645"/>
    </source>
</evidence>
<evidence type="ECO:0000313" key="1">
    <source>
        <dbReference type="EMBL" id="ALF53435.1"/>
    </source>
</evidence>